<dbReference type="CDD" id="cd08432">
    <property type="entry name" value="PBP2_GcdR_TrpI_HvrB_AmpR_like"/>
    <property type="match status" value="1"/>
</dbReference>
<name>A0A378ZXY9_9HYPH</name>
<dbReference type="SUPFAM" id="SSF46785">
    <property type="entry name" value="Winged helix' DNA-binding domain"/>
    <property type="match status" value="1"/>
</dbReference>
<dbReference type="PRINTS" id="PR00039">
    <property type="entry name" value="HTHLYSR"/>
</dbReference>
<sequence length="329" mass="37020">MRDINLKSTEYFEAVARLGSVTRAAEELGVSPSAVSQQIRLLESQFGVRLFRREKRRLVLTLDGDRLFQTTTQAFAAIRNARSAIVRQRDLRNLTIRVSPSFGVRWLGPRIAAFASTSPEWNIRIDATPDFTVFETEVVDLDLRYGLGGWTGLTVNPVMNDLVLPFCSPDYLRALQAISPDPVEQLAHAKLIDSVKMLYRWDLWLAANRINLPSLSYQFRFDRSSMSIELARQGGGLALDSLTLCLPELERGELVPFCPDFPVIDFAAYWLVCPPKHFNRRIVSRFSSWLEGAAQEHETRARALLTSLGCHFREGLGPELIGPGPDTTP</sequence>
<dbReference type="FunFam" id="1.10.10.10:FF:000001">
    <property type="entry name" value="LysR family transcriptional regulator"/>
    <property type="match status" value="1"/>
</dbReference>
<dbReference type="Gene3D" id="1.10.10.10">
    <property type="entry name" value="Winged helix-like DNA-binding domain superfamily/Winged helix DNA-binding domain"/>
    <property type="match status" value="1"/>
</dbReference>
<dbReference type="InterPro" id="IPR005119">
    <property type="entry name" value="LysR_subst-bd"/>
</dbReference>
<keyword evidence="4" id="KW-0804">Transcription</keyword>
<proteinExistence type="inferred from homology"/>
<dbReference type="InterPro" id="IPR058163">
    <property type="entry name" value="LysR-type_TF_proteobact-type"/>
</dbReference>
<gene>
    <name evidence="6" type="primary">gcvA_3</name>
    <name evidence="6" type="ORF">NCTC13350_03045</name>
</gene>
<keyword evidence="2" id="KW-0805">Transcription regulation</keyword>
<dbReference type="GO" id="GO:0003700">
    <property type="term" value="F:DNA-binding transcription factor activity"/>
    <property type="evidence" value="ECO:0007669"/>
    <property type="project" value="InterPro"/>
</dbReference>
<evidence type="ECO:0000256" key="3">
    <source>
        <dbReference type="ARBA" id="ARBA00023125"/>
    </source>
</evidence>
<evidence type="ECO:0000313" key="6">
    <source>
        <dbReference type="EMBL" id="SUB02095.1"/>
    </source>
</evidence>
<dbReference type="PANTHER" id="PTHR30537:SF79">
    <property type="entry name" value="TRANSCRIPTIONAL REGULATOR-RELATED"/>
    <property type="match status" value="1"/>
</dbReference>
<dbReference type="RefSeq" id="WP_019963873.1">
    <property type="nucleotide sequence ID" value="NZ_UGSK01000001.1"/>
</dbReference>
<evidence type="ECO:0000256" key="2">
    <source>
        <dbReference type="ARBA" id="ARBA00023015"/>
    </source>
</evidence>
<accession>A0A378ZXY9</accession>
<dbReference type="Proteomes" id="UP000255000">
    <property type="component" value="Unassembled WGS sequence"/>
</dbReference>
<dbReference type="InterPro" id="IPR036390">
    <property type="entry name" value="WH_DNA-bd_sf"/>
</dbReference>
<evidence type="ECO:0000256" key="4">
    <source>
        <dbReference type="ARBA" id="ARBA00023163"/>
    </source>
</evidence>
<dbReference type="Pfam" id="PF03466">
    <property type="entry name" value="LysR_substrate"/>
    <property type="match status" value="1"/>
</dbReference>
<evidence type="ECO:0000259" key="5">
    <source>
        <dbReference type="PROSITE" id="PS50931"/>
    </source>
</evidence>
<dbReference type="OrthoDB" id="5526340at2"/>
<dbReference type="EMBL" id="UGSK01000001">
    <property type="protein sequence ID" value="SUB02095.1"/>
    <property type="molecule type" value="Genomic_DNA"/>
</dbReference>
<dbReference type="InterPro" id="IPR036388">
    <property type="entry name" value="WH-like_DNA-bd_sf"/>
</dbReference>
<dbReference type="Pfam" id="PF00126">
    <property type="entry name" value="HTH_1"/>
    <property type="match status" value="1"/>
</dbReference>
<dbReference type="SUPFAM" id="SSF53850">
    <property type="entry name" value="Periplasmic binding protein-like II"/>
    <property type="match status" value="1"/>
</dbReference>
<feature type="domain" description="HTH lysR-type" evidence="5">
    <location>
        <begin position="4"/>
        <end position="61"/>
    </location>
</feature>
<organism evidence="6 7">
    <name type="scientific">Pannonibacter phragmitetus</name>
    <dbReference type="NCBI Taxonomy" id="121719"/>
    <lineage>
        <taxon>Bacteria</taxon>
        <taxon>Pseudomonadati</taxon>
        <taxon>Pseudomonadota</taxon>
        <taxon>Alphaproteobacteria</taxon>
        <taxon>Hyphomicrobiales</taxon>
        <taxon>Stappiaceae</taxon>
        <taxon>Pannonibacter</taxon>
    </lineage>
</organism>
<reference evidence="6 7" key="1">
    <citation type="submission" date="2018-06" db="EMBL/GenBank/DDBJ databases">
        <authorList>
            <consortium name="Pathogen Informatics"/>
            <person name="Doyle S."/>
        </authorList>
    </citation>
    <scope>NUCLEOTIDE SEQUENCE [LARGE SCALE GENOMIC DNA]</scope>
    <source>
        <strain evidence="6 7">NCTC13350</strain>
    </source>
</reference>
<dbReference type="GO" id="GO:0043565">
    <property type="term" value="F:sequence-specific DNA binding"/>
    <property type="evidence" value="ECO:0007669"/>
    <property type="project" value="TreeGrafter"/>
</dbReference>
<dbReference type="AlphaFoldDB" id="A0A378ZXY9"/>
<keyword evidence="3" id="KW-0238">DNA-binding</keyword>
<dbReference type="GO" id="GO:0006351">
    <property type="term" value="P:DNA-templated transcription"/>
    <property type="evidence" value="ECO:0007669"/>
    <property type="project" value="TreeGrafter"/>
</dbReference>
<protein>
    <submittedName>
        <fullName evidence="6">Gcv operon activator</fullName>
    </submittedName>
</protein>
<evidence type="ECO:0000256" key="1">
    <source>
        <dbReference type="ARBA" id="ARBA00009437"/>
    </source>
</evidence>
<dbReference type="PROSITE" id="PS50931">
    <property type="entry name" value="HTH_LYSR"/>
    <property type="match status" value="1"/>
</dbReference>
<dbReference type="PANTHER" id="PTHR30537">
    <property type="entry name" value="HTH-TYPE TRANSCRIPTIONAL REGULATOR"/>
    <property type="match status" value="1"/>
</dbReference>
<dbReference type="InterPro" id="IPR000847">
    <property type="entry name" value="LysR_HTH_N"/>
</dbReference>
<evidence type="ECO:0000313" key="7">
    <source>
        <dbReference type="Proteomes" id="UP000255000"/>
    </source>
</evidence>
<comment type="similarity">
    <text evidence="1">Belongs to the LysR transcriptional regulatory family.</text>
</comment>
<dbReference type="Gene3D" id="3.40.190.10">
    <property type="entry name" value="Periplasmic binding protein-like II"/>
    <property type="match status" value="2"/>
</dbReference>